<proteinExistence type="predicted"/>
<organism evidence="1 2">
    <name type="scientific">Geodermatophilus nigrescens</name>
    <dbReference type="NCBI Taxonomy" id="1070870"/>
    <lineage>
        <taxon>Bacteria</taxon>
        <taxon>Bacillati</taxon>
        <taxon>Actinomycetota</taxon>
        <taxon>Actinomycetes</taxon>
        <taxon>Geodermatophilales</taxon>
        <taxon>Geodermatophilaceae</taxon>
        <taxon>Geodermatophilus</taxon>
    </lineage>
</organism>
<gene>
    <name evidence="1" type="ORF">SAMN05444351_2606</name>
</gene>
<name>A0A1M5JQ68_9ACTN</name>
<evidence type="ECO:0000313" key="2">
    <source>
        <dbReference type="Proteomes" id="UP000184471"/>
    </source>
</evidence>
<evidence type="ECO:0000313" key="1">
    <source>
        <dbReference type="EMBL" id="SHG42726.1"/>
    </source>
</evidence>
<dbReference type="AlphaFoldDB" id="A0A1M5JQ68"/>
<sequence>MPSHWILKSNPQVWNVWEWWEKEDTELNSWTISRRIDQIGPGDDFALWVTGPEAGVYAFGKVVGQPQGPGYAGGGYWETPPEGPVWDVELATEGYFFESPIYKSELAADPDFADALILRVPAAANPLSLTDVQWDALVRHFPGAGSTSRPRTDEVVVTSRRVGLPPSDTDYEVGTTERKLAFREARLLQAFERQHPHPLTRQRVRLPDGDSIECDAYDAVDDLVIEAKGSAGRDDVRTAIGQLLDYRRHIGSNPSMAVLFPEDPSSDLRELLAECDITVIVLRGGVFTRL</sequence>
<dbReference type="SUPFAM" id="SSF88697">
    <property type="entry name" value="PUA domain-like"/>
    <property type="match status" value="1"/>
</dbReference>
<dbReference type="Proteomes" id="UP000184471">
    <property type="component" value="Unassembled WGS sequence"/>
</dbReference>
<dbReference type="InterPro" id="IPR015947">
    <property type="entry name" value="PUA-like_sf"/>
</dbReference>
<accession>A0A1M5JQ68</accession>
<evidence type="ECO:0008006" key="3">
    <source>
        <dbReference type="Google" id="ProtNLM"/>
    </source>
</evidence>
<dbReference type="OrthoDB" id="4939521at2"/>
<dbReference type="STRING" id="1070870.SAMN05444351_2606"/>
<dbReference type="EMBL" id="FQVX01000002">
    <property type="protein sequence ID" value="SHG42726.1"/>
    <property type="molecule type" value="Genomic_DNA"/>
</dbReference>
<reference evidence="1 2" key="1">
    <citation type="submission" date="2016-11" db="EMBL/GenBank/DDBJ databases">
        <authorList>
            <person name="Jaros S."/>
            <person name="Januszkiewicz K."/>
            <person name="Wedrychowicz H."/>
        </authorList>
    </citation>
    <scope>NUCLEOTIDE SEQUENCE [LARGE SCALE GENOMIC DNA]</scope>
    <source>
        <strain evidence="1 2">DSM 45408</strain>
    </source>
</reference>
<protein>
    <recommendedName>
        <fullName evidence="3">EVE domain-containing protein</fullName>
    </recommendedName>
</protein>
<keyword evidence="2" id="KW-1185">Reference proteome</keyword>
<dbReference type="RefSeq" id="WP_139252944.1">
    <property type="nucleotide sequence ID" value="NZ_FQVX01000002.1"/>
</dbReference>